<accession>A0ABW5TUY0</accession>
<dbReference type="InterPro" id="IPR042301">
    <property type="entry name" value="GH115_sf"/>
</dbReference>
<dbReference type="Gene3D" id="3.30.379.10">
    <property type="entry name" value="Chitobiase/beta-hexosaminidase domain 2-like"/>
    <property type="match status" value="1"/>
</dbReference>
<feature type="domain" description="Gylcosyl hydrolase 115 C-terminal" evidence="3">
    <location>
        <begin position="777"/>
        <end position="941"/>
    </location>
</feature>
<dbReference type="InterPro" id="IPR029018">
    <property type="entry name" value="Hex-like_dom2"/>
</dbReference>
<dbReference type="GO" id="GO:0016787">
    <property type="term" value="F:hydrolase activity"/>
    <property type="evidence" value="ECO:0007669"/>
    <property type="project" value="UniProtKB-KW"/>
</dbReference>
<keyword evidence="1 4" id="KW-0378">Hydrolase</keyword>
<dbReference type="PANTHER" id="PTHR37842">
    <property type="match status" value="1"/>
</dbReference>
<dbReference type="Gene3D" id="1.20.58.2150">
    <property type="match status" value="1"/>
</dbReference>
<name>A0ABW5TUY0_9SPHI</name>
<dbReference type="PANTHER" id="PTHR37842:SF2">
    <property type="entry name" value="GYLCOSYL HYDROLASE 115 C-TERMINAL DOMAIN-CONTAINING PROTEIN"/>
    <property type="match status" value="1"/>
</dbReference>
<dbReference type="Gene3D" id="2.60.120.1620">
    <property type="match status" value="1"/>
</dbReference>
<dbReference type="InterPro" id="IPR041437">
    <property type="entry name" value="GH115_C"/>
</dbReference>
<evidence type="ECO:0000259" key="3">
    <source>
        <dbReference type="Pfam" id="PF17829"/>
    </source>
</evidence>
<gene>
    <name evidence="4" type="ORF">ACFSSE_12940</name>
</gene>
<keyword evidence="2" id="KW-0732">Signal</keyword>
<evidence type="ECO:0000313" key="5">
    <source>
        <dbReference type="Proteomes" id="UP001597546"/>
    </source>
</evidence>
<dbReference type="Pfam" id="PF17829">
    <property type="entry name" value="GH115_C"/>
    <property type="match status" value="1"/>
</dbReference>
<feature type="signal peptide" evidence="2">
    <location>
        <begin position="1"/>
        <end position="21"/>
    </location>
</feature>
<organism evidence="4 5">
    <name type="scientific">Pedobacter alpinus</name>
    <dbReference type="NCBI Taxonomy" id="1590643"/>
    <lineage>
        <taxon>Bacteria</taxon>
        <taxon>Pseudomonadati</taxon>
        <taxon>Bacteroidota</taxon>
        <taxon>Sphingobacteriia</taxon>
        <taxon>Sphingobacteriales</taxon>
        <taxon>Sphingobacteriaceae</taxon>
        <taxon>Pedobacter</taxon>
    </lineage>
</organism>
<dbReference type="Pfam" id="PF15979">
    <property type="entry name" value="Glyco_hydro_115"/>
    <property type="match status" value="1"/>
</dbReference>
<evidence type="ECO:0000256" key="2">
    <source>
        <dbReference type="SAM" id="SignalP"/>
    </source>
</evidence>
<comment type="caution">
    <text evidence="4">The sequence shown here is derived from an EMBL/GenBank/DDBJ whole genome shotgun (WGS) entry which is preliminary data.</text>
</comment>
<keyword evidence="5" id="KW-1185">Reference proteome</keyword>
<dbReference type="InterPro" id="IPR031924">
    <property type="entry name" value="GH115"/>
</dbReference>
<dbReference type="Proteomes" id="UP001597546">
    <property type="component" value="Unassembled WGS sequence"/>
</dbReference>
<reference evidence="5" key="1">
    <citation type="journal article" date="2019" name="Int. J. Syst. Evol. Microbiol.">
        <title>The Global Catalogue of Microorganisms (GCM) 10K type strain sequencing project: providing services to taxonomists for standard genome sequencing and annotation.</title>
        <authorList>
            <consortium name="The Broad Institute Genomics Platform"/>
            <consortium name="The Broad Institute Genome Sequencing Center for Infectious Disease"/>
            <person name="Wu L."/>
            <person name="Ma J."/>
        </authorList>
    </citation>
    <scope>NUCLEOTIDE SEQUENCE [LARGE SCALE GENOMIC DNA]</scope>
    <source>
        <strain evidence="5">KCTC 42456</strain>
    </source>
</reference>
<dbReference type="RefSeq" id="WP_379047237.1">
    <property type="nucleotide sequence ID" value="NZ_JBHSKW010000064.1"/>
</dbReference>
<dbReference type="EMBL" id="JBHULV010000045">
    <property type="protein sequence ID" value="MFD2732608.1"/>
    <property type="molecule type" value="Genomic_DNA"/>
</dbReference>
<protein>
    <submittedName>
        <fullName evidence="4">Glycosyl hydrolase 115 family protein</fullName>
    </submittedName>
</protein>
<sequence>MKIFFASIFLTLLFPTNSAKAVETDFYVSFAKKNGAFPLNENGKIPSLYISENEWAGVSRAFKSFAEDLKQVSGKQPVWLSDIKKAKGSVVIVGTIGHSKIIDELIRLKKIDINGVKGKWESSITQVVNNPFPGVPSALVIAGSDKRGTIFGLYTLSAQMGVSPWNWWADVPVKKHGQIYVSEGKHLFKEPAVKYRGIFLNDEAPALKGWAFEKFGGLNHQFYERVFELILRLKGNYLWPAMWGNAFNFDDKLNPVLADEYGIVIGTSHHEPMQRAQQEWKLFGKGEWNYQTNETVLKDFWRNGIKNMGIKESIVTIGMRGDGDEPMTEGTATVLLERIVKDQREIIADVTKKPASETPQLWALYKEVQDYYDKGMRVPDDVTLLLCDDNWGNIRKLPALDAKPRKGGYGIYYHFDYVGGPRSYKWLNTNPISKIREQMNLAYEYGADKIWIVNVGDLKPMEFPTEFFLDYALDPKKWTADNLQQYTCDWVEQQFGREYAKQIAEIITDYSNFNGRRKPEMLSSNTYSLVNYREFETVVEEYNALLAKAQKIEDELPKEYHDAYFQLVLHPVLACANLNELYFTVAKNRWYAKQGRTATNDLAKKAQELFDKDQAISFMYNKETAGGKWNHMMDQTHIGYTGWNQPDGDMMPKVESISIPQKAEMGLAVEGSVLEISADKAGVLQFDANNQKRYIEIFNKGKQAFDFKISANQAWFKLSNEGGKIEKQERILLQPDWDNIPVGSHKVSISIAGAGKTLMIDAIVNKASNQLESQPNFLAKDSYLALEADEFTSANPIKNWEVLPHYGRTKSGVTHIPITQSLKKEETPSHFLTYEINVQNTGKVTVKFLLSPSLDFLDKGGLRFATSWDKESPKIINIHENENLQAWEKAVGNSIREKYFVHTFTTTGKHQLKFWFVDPGVVLQKIIIDNGGLATSYLGPPPYQKNKSN</sequence>
<evidence type="ECO:0000256" key="1">
    <source>
        <dbReference type="ARBA" id="ARBA00022801"/>
    </source>
</evidence>
<evidence type="ECO:0000313" key="4">
    <source>
        <dbReference type="EMBL" id="MFD2732608.1"/>
    </source>
</evidence>
<proteinExistence type="predicted"/>
<dbReference type="Gene3D" id="3.20.20.520">
    <property type="entry name" value="Glycosyl hydrolase family 115"/>
    <property type="match status" value="1"/>
</dbReference>
<feature type="chain" id="PRO_5045380051" evidence="2">
    <location>
        <begin position="22"/>
        <end position="949"/>
    </location>
</feature>